<evidence type="ECO:0000259" key="1">
    <source>
        <dbReference type="Pfam" id="PF09936"/>
    </source>
</evidence>
<name>A0A1Q6R2S8_9FIRM</name>
<gene>
    <name evidence="2" type="ORF">BHW43_09000</name>
</gene>
<proteinExistence type="predicted"/>
<dbReference type="Proteomes" id="UP000186777">
    <property type="component" value="Unassembled WGS sequence"/>
</dbReference>
<feature type="domain" description="tRNA (guanine-N(1)-)-methyltransferase C-terminal" evidence="1">
    <location>
        <begin position="4"/>
        <end position="184"/>
    </location>
</feature>
<sequence length="191" mass="21908">MADLYVGLVHYPIYNKRMNVIAGAVTNFDIHDISRTCRTYNVQGYYIIHPLEVQKQIIDKILSYWQEGYGKVYNPDRADALSRVLWQPDIASAVQTIVERTGKQPYVVTTDARIYPNTVSYSFMRKQLQEGDRPVLLLFGTGFGIEAETMAKFDYILEPVYGPCDYNHLCVRSAAAIILDRLAGEAWWEKN</sequence>
<dbReference type="Gene3D" id="3.40.1280.10">
    <property type="match status" value="1"/>
</dbReference>
<protein>
    <recommendedName>
        <fullName evidence="1">tRNA (guanine-N(1)-)-methyltransferase C-terminal domain-containing protein</fullName>
    </recommendedName>
</protein>
<evidence type="ECO:0000313" key="3">
    <source>
        <dbReference type="Proteomes" id="UP000186777"/>
    </source>
</evidence>
<dbReference type="RefSeq" id="WP_293689906.1">
    <property type="nucleotide sequence ID" value="NZ_CAMQNL010000041.1"/>
</dbReference>
<dbReference type="STRING" id="626940.BHW43_09000"/>
<comment type="caution">
    <text evidence="2">The sequence shown here is derived from an EMBL/GenBank/DDBJ whole genome shotgun (WGS) entry which is preliminary data.</text>
</comment>
<organism evidence="2 3">
    <name type="scientific">Phascolarctobacterium succinatutens</name>
    <dbReference type="NCBI Taxonomy" id="626940"/>
    <lineage>
        <taxon>Bacteria</taxon>
        <taxon>Bacillati</taxon>
        <taxon>Bacillota</taxon>
        <taxon>Negativicutes</taxon>
        <taxon>Acidaminococcales</taxon>
        <taxon>Acidaminococcaceae</taxon>
        <taxon>Phascolarctobacterium</taxon>
    </lineage>
</organism>
<dbReference type="EMBL" id="MNTG01000042">
    <property type="protein sequence ID" value="OLA36672.1"/>
    <property type="molecule type" value="Genomic_DNA"/>
</dbReference>
<dbReference type="InterPro" id="IPR029026">
    <property type="entry name" value="tRNA_m1G_MTases_N"/>
</dbReference>
<dbReference type="AlphaFoldDB" id="A0A1Q6R2S8"/>
<reference evidence="2 3" key="1">
    <citation type="journal article" date="2016" name="Nat. Biotechnol.">
        <title>Measurement of bacterial replication rates in microbial communities.</title>
        <authorList>
            <person name="Brown C.T."/>
            <person name="Olm M.R."/>
            <person name="Thomas B.C."/>
            <person name="Banfield J.F."/>
        </authorList>
    </citation>
    <scope>NUCLEOTIDE SEQUENCE [LARGE SCALE GENOMIC DNA]</scope>
    <source>
        <strain evidence="2">46_33</strain>
    </source>
</reference>
<dbReference type="CDD" id="cd18085">
    <property type="entry name" value="TM1570-like"/>
    <property type="match status" value="1"/>
</dbReference>
<dbReference type="InterPro" id="IPR019230">
    <property type="entry name" value="RNA_MeTrfase_C_dom"/>
</dbReference>
<accession>A0A1Q6R2S8</accession>
<dbReference type="Pfam" id="PF09936">
    <property type="entry name" value="Methyltrn_RNA_4"/>
    <property type="match status" value="1"/>
</dbReference>
<evidence type="ECO:0000313" key="2">
    <source>
        <dbReference type="EMBL" id="OLA36672.1"/>
    </source>
</evidence>